<reference evidence="2" key="1">
    <citation type="journal article" date="2020" name="Stud. Mycol.">
        <title>101 Dothideomycetes genomes: a test case for predicting lifestyles and emergence of pathogens.</title>
        <authorList>
            <person name="Haridas S."/>
            <person name="Albert R."/>
            <person name="Binder M."/>
            <person name="Bloem J."/>
            <person name="Labutti K."/>
            <person name="Salamov A."/>
            <person name="Andreopoulos B."/>
            <person name="Baker S."/>
            <person name="Barry K."/>
            <person name="Bills G."/>
            <person name="Bluhm B."/>
            <person name="Cannon C."/>
            <person name="Castanera R."/>
            <person name="Culley D."/>
            <person name="Daum C."/>
            <person name="Ezra D."/>
            <person name="Gonzalez J."/>
            <person name="Henrissat B."/>
            <person name="Kuo A."/>
            <person name="Liang C."/>
            <person name="Lipzen A."/>
            <person name="Lutzoni F."/>
            <person name="Magnuson J."/>
            <person name="Mondo S."/>
            <person name="Nolan M."/>
            <person name="Ohm R."/>
            <person name="Pangilinan J."/>
            <person name="Park H.-J."/>
            <person name="Ramirez L."/>
            <person name="Alfaro M."/>
            <person name="Sun H."/>
            <person name="Tritt A."/>
            <person name="Yoshinaga Y."/>
            <person name="Zwiers L.-H."/>
            <person name="Turgeon B."/>
            <person name="Goodwin S."/>
            <person name="Spatafora J."/>
            <person name="Crous P."/>
            <person name="Grigoriev I."/>
        </authorList>
    </citation>
    <scope>NUCLEOTIDE SEQUENCE</scope>
    <source>
        <strain evidence="2">CBS 379.55</strain>
    </source>
</reference>
<dbReference type="EMBL" id="ML986490">
    <property type="protein sequence ID" value="KAF2277347.1"/>
    <property type="molecule type" value="Genomic_DNA"/>
</dbReference>
<dbReference type="AlphaFoldDB" id="A0A6A6JLG8"/>
<dbReference type="Proteomes" id="UP000800097">
    <property type="component" value="Unassembled WGS sequence"/>
</dbReference>
<dbReference type="Pfam" id="PF06985">
    <property type="entry name" value="HET"/>
    <property type="match status" value="1"/>
</dbReference>
<evidence type="ECO:0000313" key="3">
    <source>
        <dbReference type="Proteomes" id="UP000800097"/>
    </source>
</evidence>
<evidence type="ECO:0000313" key="2">
    <source>
        <dbReference type="EMBL" id="KAF2277347.1"/>
    </source>
</evidence>
<dbReference type="PANTHER" id="PTHR24148:SF64">
    <property type="entry name" value="HETEROKARYON INCOMPATIBILITY DOMAIN-CONTAINING PROTEIN"/>
    <property type="match status" value="1"/>
</dbReference>
<organism evidence="2 3">
    <name type="scientific">Westerdykella ornata</name>
    <dbReference type="NCBI Taxonomy" id="318751"/>
    <lineage>
        <taxon>Eukaryota</taxon>
        <taxon>Fungi</taxon>
        <taxon>Dikarya</taxon>
        <taxon>Ascomycota</taxon>
        <taxon>Pezizomycotina</taxon>
        <taxon>Dothideomycetes</taxon>
        <taxon>Pleosporomycetidae</taxon>
        <taxon>Pleosporales</taxon>
        <taxon>Sporormiaceae</taxon>
        <taxon>Westerdykella</taxon>
    </lineage>
</organism>
<dbReference type="OrthoDB" id="2157530at2759"/>
<dbReference type="PANTHER" id="PTHR24148">
    <property type="entry name" value="ANKYRIN REPEAT DOMAIN-CONTAINING PROTEIN 39 HOMOLOG-RELATED"/>
    <property type="match status" value="1"/>
</dbReference>
<name>A0A6A6JLG8_WESOR</name>
<proteinExistence type="predicted"/>
<gene>
    <name evidence="2" type="ORF">EI97DRAFT_432226</name>
</gene>
<keyword evidence="3" id="KW-1185">Reference proteome</keyword>
<evidence type="ECO:0000259" key="1">
    <source>
        <dbReference type="Pfam" id="PF06985"/>
    </source>
</evidence>
<dbReference type="InterPro" id="IPR010730">
    <property type="entry name" value="HET"/>
</dbReference>
<protein>
    <recommendedName>
        <fullName evidence="1">Heterokaryon incompatibility domain-containing protein</fullName>
    </recommendedName>
</protein>
<dbReference type="GeneID" id="54551298"/>
<feature type="domain" description="Heterokaryon incompatibility" evidence="1">
    <location>
        <begin position="30"/>
        <end position="210"/>
    </location>
</feature>
<dbReference type="InterPro" id="IPR052895">
    <property type="entry name" value="HetReg/Transcr_Mod"/>
</dbReference>
<sequence length="750" mass="85145">MSGMPIRLLRHLGDGQFDVFDPRPYPVQFDIVSYTWGPTIPAYTCDIAGVTWGIILKPEKLDEIKRLMITANIQHLWVDCVCINQGDETEKAVEVTKMFEYYKTARQCHILLEMPEVWDPQRIVDDLKFVDHVLSHMDGAALTSEAMITPYVRQRLNEWAAKPWTFPVDQETVKAAAIDMGLLNCYSTCVNHVRSLFRNLYFSRVWTFQELILGKRVAMWAINPERISPIGELFHWIDLATDSKDKAYKLQAWIENSRVLKTGAVSAITRFIEEDNTILRVLQLQVLGIHSAKTDIINGGPNWWYENYKGVSNIFSAISIMPRECTVKADLYRGLLGIFNGLFTAEEVARDMSGDDMEKISFNFFRQLSVKTGFAWTKLAISSGERGEWDWIPMVENSSSIRTTDCFAGVVRLGRLKQKDEKGWARAQARTGIKGNPRKYMTIHVTRQSGPPGFQFIFKGCNCGKKVSTGLFGSEPIPTHDQPRNIVRDETGRSLVQAATILGSLFDPSFSLVDFRRRLLGKLQPDWHVSDLTAKPLGWVDRCVSGTFWEHAPSNYVRVHNLSMNWNMVDIYDCESRLWNDSTKNLTCEVRVNCGCTVVAPFAFIFEGITACQESFLGDVSAELDDDNRIILHDGLGLVQVGDVGRTFNLVAFGGDVQAHKTYATQCRRAKVDKEVVPQKPWPTGRALVREDFKHDMMDGMRDYGYVDTGGSGNLLIMRSHPVDPYRIIGVCIDEWIQTEKKEVKSVLIR</sequence>
<accession>A0A6A6JLG8</accession>
<dbReference type="RefSeq" id="XP_033654886.1">
    <property type="nucleotide sequence ID" value="XM_033798123.1"/>
</dbReference>